<proteinExistence type="inferred from homology"/>
<evidence type="ECO:0000256" key="1">
    <source>
        <dbReference type="ARBA" id="ARBA00023054"/>
    </source>
</evidence>
<dbReference type="OrthoDB" id="3176171at2759"/>
<sequence>MSSEPIQVFIRFRPLNDQELIDNDLPMWHITKNTVSIRKEHVEDLIDEKKIPPSFNPCFHYNHIFSSDETVYPHQHPQLSSPRVKNINFKFQNLNDENQKIYEIIAQKNVLSTLEGYNATIFAYGQTGTGKTFTMFGTTLGNENMSFISNKPRGRRFRSPTSRSRSINSRYRSTSAFGYKFEKLERPKKSGTANNGMIYLSLSDIFKAAGNCKNKHFFFKCSMMRIYNEHIYDLLKEPDDLTSEILTVEESADEEFYVKGISEHVVTNIEEAIEKLARGEMNRQYAANNLNHHSSRSHTIFRMSIKSLEVVPKKEEEVDAECEENFETITTESILDFVDLAGSERSSVGQIDDGKDVINLSFTSSPFDQNRVVFDGKCVNMSLFYLCQVINKLSELKKGINKNNLHIPYRNSVLTKILRSSFDGNSRTSIICTASPALSQFEHTLSTLRLANSARILTNLIKPNIKRETNYQILQSYQQDVAELKKELEKAKEHGWQFYNQNNIVKCQLENKLIKLTEMYNNMNLSGTLIVKEDIESNYTILSSTISGDLMLLNKQINEFNQNTLSKAHIKFDTSGQIAQLRLGIMRNENRKIIERIDNSNKNLSMLKIAKTSYVNDLEKCSSIYDKVLQESSELKDNKISGFCAITELKKKAAIYNEGIGLENLSDFQLDSLEKLILTRLDGVKSTKVKRKYKEKILAIEEKLRKQLPAHIVNDILSNCNFT</sequence>
<protein>
    <recommendedName>
        <fullName evidence="4">Kinesin motor domain-containing protein</fullName>
    </recommendedName>
</protein>
<dbReference type="GO" id="GO:0005524">
    <property type="term" value="F:ATP binding"/>
    <property type="evidence" value="ECO:0007669"/>
    <property type="project" value="UniProtKB-UniRule"/>
</dbReference>
<keyword evidence="3" id="KW-0547">Nucleotide-binding</keyword>
<dbReference type="GO" id="GO:0007018">
    <property type="term" value="P:microtubule-based movement"/>
    <property type="evidence" value="ECO:0007669"/>
    <property type="project" value="InterPro"/>
</dbReference>
<organism evidence="5 6">
    <name type="scientific">Stentor coeruleus</name>
    <dbReference type="NCBI Taxonomy" id="5963"/>
    <lineage>
        <taxon>Eukaryota</taxon>
        <taxon>Sar</taxon>
        <taxon>Alveolata</taxon>
        <taxon>Ciliophora</taxon>
        <taxon>Postciliodesmatophora</taxon>
        <taxon>Heterotrichea</taxon>
        <taxon>Heterotrichida</taxon>
        <taxon>Stentoridae</taxon>
        <taxon>Stentor</taxon>
    </lineage>
</organism>
<dbReference type="SUPFAM" id="SSF52540">
    <property type="entry name" value="P-loop containing nucleoside triphosphate hydrolases"/>
    <property type="match status" value="1"/>
</dbReference>
<evidence type="ECO:0000256" key="3">
    <source>
        <dbReference type="PROSITE-ProRule" id="PRU00283"/>
    </source>
</evidence>
<dbReference type="InterPro" id="IPR027417">
    <property type="entry name" value="P-loop_NTPase"/>
</dbReference>
<evidence type="ECO:0000313" key="6">
    <source>
        <dbReference type="Proteomes" id="UP000187209"/>
    </source>
</evidence>
<gene>
    <name evidence="5" type="ORF">SteCoe_3433</name>
</gene>
<name>A0A1R2CX61_9CILI</name>
<dbReference type="AlphaFoldDB" id="A0A1R2CX61"/>
<dbReference type="InterPro" id="IPR001752">
    <property type="entry name" value="Kinesin_motor_dom"/>
</dbReference>
<feature type="binding site" evidence="3">
    <location>
        <begin position="125"/>
        <end position="132"/>
    </location>
    <ligand>
        <name>ATP</name>
        <dbReference type="ChEBI" id="CHEBI:30616"/>
    </ligand>
</feature>
<feature type="domain" description="Kinesin motor" evidence="4">
    <location>
        <begin position="5"/>
        <end position="457"/>
    </location>
</feature>
<dbReference type="PRINTS" id="PR00380">
    <property type="entry name" value="KINESINHEAVY"/>
</dbReference>
<dbReference type="InterPro" id="IPR027640">
    <property type="entry name" value="Kinesin-like_fam"/>
</dbReference>
<keyword evidence="6" id="KW-1185">Reference proteome</keyword>
<dbReference type="PANTHER" id="PTHR47968:SF75">
    <property type="entry name" value="CENTROMERE-ASSOCIATED PROTEIN E"/>
    <property type="match status" value="1"/>
</dbReference>
<dbReference type="GO" id="GO:0008017">
    <property type="term" value="F:microtubule binding"/>
    <property type="evidence" value="ECO:0007669"/>
    <property type="project" value="InterPro"/>
</dbReference>
<dbReference type="InterPro" id="IPR036961">
    <property type="entry name" value="Kinesin_motor_dom_sf"/>
</dbReference>
<reference evidence="5 6" key="1">
    <citation type="submission" date="2016-11" db="EMBL/GenBank/DDBJ databases">
        <title>The macronuclear genome of Stentor coeruleus: a giant cell with tiny introns.</title>
        <authorList>
            <person name="Slabodnick M."/>
            <person name="Ruby J.G."/>
            <person name="Reiff S.B."/>
            <person name="Swart E.C."/>
            <person name="Gosai S."/>
            <person name="Prabakaran S."/>
            <person name="Witkowska E."/>
            <person name="Larue G.E."/>
            <person name="Fisher S."/>
            <person name="Freeman R.M."/>
            <person name="Gunawardena J."/>
            <person name="Chu W."/>
            <person name="Stover N.A."/>
            <person name="Gregory B.D."/>
            <person name="Nowacki M."/>
            <person name="Derisi J."/>
            <person name="Roy S.W."/>
            <person name="Marshall W.F."/>
            <person name="Sood P."/>
        </authorList>
    </citation>
    <scope>NUCLEOTIDE SEQUENCE [LARGE SCALE GENOMIC DNA]</scope>
    <source>
        <strain evidence="5">WM001</strain>
    </source>
</reference>
<dbReference type="EMBL" id="MPUH01000040">
    <property type="protein sequence ID" value="OMJ93595.1"/>
    <property type="molecule type" value="Genomic_DNA"/>
</dbReference>
<accession>A0A1R2CX61</accession>
<keyword evidence="2 3" id="KW-0505">Motor protein</keyword>
<comment type="similarity">
    <text evidence="3">Belongs to the TRAFAC class myosin-kinesin ATPase superfamily. Kinesin family.</text>
</comment>
<evidence type="ECO:0000259" key="4">
    <source>
        <dbReference type="PROSITE" id="PS50067"/>
    </source>
</evidence>
<dbReference type="GO" id="GO:0003777">
    <property type="term" value="F:microtubule motor activity"/>
    <property type="evidence" value="ECO:0007669"/>
    <property type="project" value="InterPro"/>
</dbReference>
<dbReference type="PROSITE" id="PS50067">
    <property type="entry name" value="KINESIN_MOTOR_2"/>
    <property type="match status" value="1"/>
</dbReference>
<comment type="caution">
    <text evidence="5">The sequence shown here is derived from an EMBL/GenBank/DDBJ whole genome shotgun (WGS) entry which is preliminary data.</text>
</comment>
<dbReference type="SMART" id="SM00129">
    <property type="entry name" value="KISc"/>
    <property type="match status" value="1"/>
</dbReference>
<dbReference type="Proteomes" id="UP000187209">
    <property type="component" value="Unassembled WGS sequence"/>
</dbReference>
<keyword evidence="3" id="KW-0067">ATP-binding</keyword>
<evidence type="ECO:0000313" key="5">
    <source>
        <dbReference type="EMBL" id="OMJ93595.1"/>
    </source>
</evidence>
<dbReference type="Gene3D" id="3.40.850.10">
    <property type="entry name" value="Kinesin motor domain"/>
    <property type="match status" value="1"/>
</dbReference>
<keyword evidence="1" id="KW-0175">Coiled coil</keyword>
<evidence type="ECO:0000256" key="2">
    <source>
        <dbReference type="ARBA" id="ARBA00023175"/>
    </source>
</evidence>
<dbReference type="PANTHER" id="PTHR47968">
    <property type="entry name" value="CENTROMERE PROTEIN E"/>
    <property type="match status" value="1"/>
</dbReference>
<dbReference type="Pfam" id="PF00225">
    <property type="entry name" value="Kinesin"/>
    <property type="match status" value="1"/>
</dbReference>